<evidence type="ECO:0000313" key="2">
    <source>
        <dbReference type="Proteomes" id="UP000050437"/>
    </source>
</evidence>
<dbReference type="AlphaFoldDB" id="A0A0P7DD20"/>
<sequence>MSSVIDICNMAIFRIGNGTRIDDLEENSQPARICKQFYESSRDFVLRADCDWGFATAFAQLAEVADNPNPDFQYAYAVPNDCMRVRRIVNPGWPQGAIPAGYECYMPELPRIPFRVINGSSQRLISTSVSPATLEYTLKVTSPELFDPIFVSALAWYLAGEIAGPLAKDAGIASACYAQYKATVLEAAATALNEGTTQYQRESTFITGRGA</sequence>
<gene>
    <name evidence="1" type="ORF">HB13667_06060</name>
</gene>
<accession>A0A0P7DD20</accession>
<comment type="caution">
    <text evidence="1">The sequence shown here is derived from an EMBL/GenBank/DDBJ whole genome shotgun (WGS) entry which is preliminary data.</text>
</comment>
<dbReference type="Proteomes" id="UP000050437">
    <property type="component" value="Unassembled WGS sequence"/>
</dbReference>
<proteinExistence type="predicted"/>
<reference evidence="1 2" key="1">
    <citation type="submission" date="2015-10" db="EMBL/GenBank/DDBJ databases">
        <title>Pseudomonas putida clinical strains.</title>
        <authorList>
            <person name="Molina L."/>
            <person name="Udaondo Z."/>
        </authorList>
    </citation>
    <scope>NUCLEOTIDE SEQUENCE [LARGE SCALE GENOMIC DNA]</scope>
    <source>
        <strain evidence="1 2">HB13667</strain>
    </source>
</reference>
<dbReference type="RefSeq" id="WP_054572280.1">
    <property type="nucleotide sequence ID" value="NZ_LKKS01000033.1"/>
</dbReference>
<protein>
    <submittedName>
        <fullName evidence="1">Uncharacterized protein</fullName>
    </submittedName>
</protein>
<organism evidence="1 2">
    <name type="scientific">Pseudomonas putida</name>
    <name type="common">Arthrobacter siderocapsulatus</name>
    <dbReference type="NCBI Taxonomy" id="303"/>
    <lineage>
        <taxon>Bacteria</taxon>
        <taxon>Pseudomonadati</taxon>
        <taxon>Pseudomonadota</taxon>
        <taxon>Gammaproteobacteria</taxon>
        <taxon>Pseudomonadales</taxon>
        <taxon>Pseudomonadaceae</taxon>
        <taxon>Pseudomonas</taxon>
    </lineage>
</organism>
<evidence type="ECO:0000313" key="1">
    <source>
        <dbReference type="EMBL" id="KPM67606.1"/>
    </source>
</evidence>
<dbReference type="EMBL" id="LKKS01000033">
    <property type="protein sequence ID" value="KPM67606.1"/>
    <property type="molecule type" value="Genomic_DNA"/>
</dbReference>
<name>A0A0P7DD20_PSEPU</name>